<gene>
    <name evidence="1" type="ORF">CAUJ_LOCUS4964</name>
</gene>
<dbReference type="EMBL" id="CAJGYM010000010">
    <property type="protein sequence ID" value="CAD6189045.1"/>
    <property type="molecule type" value="Genomic_DNA"/>
</dbReference>
<evidence type="ECO:0000313" key="2">
    <source>
        <dbReference type="Proteomes" id="UP000835052"/>
    </source>
</evidence>
<dbReference type="AlphaFoldDB" id="A0A8S1H0G7"/>
<comment type="caution">
    <text evidence="1">The sequence shown here is derived from an EMBL/GenBank/DDBJ whole genome shotgun (WGS) entry which is preliminary data.</text>
</comment>
<sequence length="57" mass="6495">PRRGDQISRATGYRIETDYETRHGDCLRFGTLNCRSLASRCSKKSNCSRQTETHSST</sequence>
<evidence type="ECO:0000313" key="1">
    <source>
        <dbReference type="EMBL" id="CAD6189045.1"/>
    </source>
</evidence>
<reference evidence="1" key="1">
    <citation type="submission" date="2020-10" db="EMBL/GenBank/DDBJ databases">
        <authorList>
            <person name="Kikuchi T."/>
        </authorList>
    </citation>
    <scope>NUCLEOTIDE SEQUENCE</scope>
    <source>
        <strain evidence="1">NKZ352</strain>
    </source>
</reference>
<proteinExistence type="predicted"/>
<accession>A0A8S1H0G7</accession>
<feature type="non-terminal residue" evidence="1">
    <location>
        <position position="1"/>
    </location>
</feature>
<dbReference type="Proteomes" id="UP000835052">
    <property type="component" value="Unassembled WGS sequence"/>
</dbReference>
<name>A0A8S1H0G7_9PELO</name>
<organism evidence="1 2">
    <name type="scientific">Caenorhabditis auriculariae</name>
    <dbReference type="NCBI Taxonomy" id="2777116"/>
    <lineage>
        <taxon>Eukaryota</taxon>
        <taxon>Metazoa</taxon>
        <taxon>Ecdysozoa</taxon>
        <taxon>Nematoda</taxon>
        <taxon>Chromadorea</taxon>
        <taxon>Rhabditida</taxon>
        <taxon>Rhabditina</taxon>
        <taxon>Rhabditomorpha</taxon>
        <taxon>Rhabditoidea</taxon>
        <taxon>Rhabditidae</taxon>
        <taxon>Peloderinae</taxon>
        <taxon>Caenorhabditis</taxon>
    </lineage>
</organism>
<keyword evidence="2" id="KW-1185">Reference proteome</keyword>
<protein>
    <submittedName>
        <fullName evidence="1">Uncharacterized protein</fullName>
    </submittedName>
</protein>